<evidence type="ECO:0008006" key="7">
    <source>
        <dbReference type="Google" id="ProtNLM"/>
    </source>
</evidence>
<dbReference type="PANTHER" id="PTHR10048">
    <property type="entry name" value="PHOSPHATIDYLINOSITOL KINASE"/>
    <property type="match status" value="1"/>
</dbReference>
<dbReference type="InterPro" id="IPR002420">
    <property type="entry name" value="PI3K-type_C2_dom"/>
</dbReference>
<dbReference type="GeneTree" id="ENSGT00940000164913"/>
<dbReference type="PROSITE" id="PS51546">
    <property type="entry name" value="PI3K_RBD"/>
    <property type="match status" value="1"/>
</dbReference>
<evidence type="ECO:0000256" key="2">
    <source>
        <dbReference type="SAM" id="MobiDB-lite"/>
    </source>
</evidence>
<dbReference type="InterPro" id="IPR000341">
    <property type="entry name" value="PI3K_Ras-bd_dom"/>
</dbReference>
<dbReference type="PANTHER" id="PTHR10048:SF95">
    <property type="entry name" value="PHOSPHATIDYLINOSITOL-4,5-BISPHOSPHATE 3-KINASE"/>
    <property type="match status" value="1"/>
</dbReference>
<feature type="domain" description="C2 PI3K-type" evidence="4">
    <location>
        <begin position="67"/>
        <end position="244"/>
    </location>
</feature>
<feature type="domain" description="PI3K-RBD" evidence="3">
    <location>
        <begin position="1"/>
        <end position="36"/>
    </location>
</feature>
<dbReference type="SMART" id="SM00142">
    <property type="entry name" value="PI3K_C2"/>
    <property type="match status" value="1"/>
</dbReference>
<dbReference type="Pfam" id="PF00792">
    <property type="entry name" value="PI3K_C2"/>
    <property type="match status" value="1"/>
</dbReference>
<feature type="region of interest" description="Disordered" evidence="2">
    <location>
        <begin position="52"/>
        <end position="71"/>
    </location>
</feature>
<evidence type="ECO:0000259" key="3">
    <source>
        <dbReference type="PROSITE" id="PS51546"/>
    </source>
</evidence>
<dbReference type="Gene3D" id="3.10.20.90">
    <property type="entry name" value="Phosphatidylinositol 3-kinase Catalytic Subunit, Chain A, domain 1"/>
    <property type="match status" value="1"/>
</dbReference>
<reference evidence="5" key="3">
    <citation type="submission" date="2025-09" db="UniProtKB">
        <authorList>
            <consortium name="Ensembl"/>
        </authorList>
    </citation>
    <scope>IDENTIFICATION</scope>
</reference>
<dbReference type="GO" id="GO:0035005">
    <property type="term" value="F:1-phosphatidylinositol-4-phosphate 3-kinase activity"/>
    <property type="evidence" value="ECO:0007669"/>
    <property type="project" value="TreeGrafter"/>
</dbReference>
<dbReference type="SUPFAM" id="SSF54236">
    <property type="entry name" value="Ubiquitin-like"/>
    <property type="match status" value="1"/>
</dbReference>
<dbReference type="FunFam" id="2.60.40.150:FF:000041">
    <property type="entry name" value="Phosphatidylinositol 4,5-bisphosphate 3-kinase catalytic subunit"/>
    <property type="match status" value="1"/>
</dbReference>
<dbReference type="Ensembl" id="ENSTNIT00000010187.1">
    <property type="protein sequence ID" value="ENSTNIP00000010008.1"/>
    <property type="gene ID" value="ENSTNIG00000007205.1"/>
</dbReference>
<comment type="similarity">
    <text evidence="1">Belongs to the PI3/PI4-kinase family.</text>
</comment>
<dbReference type="GO" id="GO:0043491">
    <property type="term" value="P:phosphatidylinositol 3-kinase/protein kinase B signal transduction"/>
    <property type="evidence" value="ECO:0007669"/>
    <property type="project" value="TreeGrafter"/>
</dbReference>
<dbReference type="GO" id="GO:0005943">
    <property type="term" value="C:phosphatidylinositol 3-kinase complex, class IA"/>
    <property type="evidence" value="ECO:0007669"/>
    <property type="project" value="TreeGrafter"/>
</dbReference>
<evidence type="ECO:0000313" key="6">
    <source>
        <dbReference type="Proteomes" id="UP000007303"/>
    </source>
</evidence>
<organism evidence="5 6">
    <name type="scientific">Tetraodon nigroviridis</name>
    <name type="common">Spotted green pufferfish</name>
    <name type="synonym">Chelonodon nigroviridis</name>
    <dbReference type="NCBI Taxonomy" id="99883"/>
    <lineage>
        <taxon>Eukaryota</taxon>
        <taxon>Metazoa</taxon>
        <taxon>Chordata</taxon>
        <taxon>Craniata</taxon>
        <taxon>Vertebrata</taxon>
        <taxon>Euteleostomi</taxon>
        <taxon>Actinopterygii</taxon>
        <taxon>Neopterygii</taxon>
        <taxon>Teleostei</taxon>
        <taxon>Neoteleostei</taxon>
        <taxon>Acanthomorphata</taxon>
        <taxon>Eupercaria</taxon>
        <taxon>Tetraodontiformes</taxon>
        <taxon>Tetradontoidea</taxon>
        <taxon>Tetraodontidae</taxon>
        <taxon>Tetraodon</taxon>
    </lineage>
</organism>
<evidence type="ECO:0000259" key="4">
    <source>
        <dbReference type="PROSITE" id="PS51547"/>
    </source>
</evidence>
<name>H3CP25_TETNG</name>
<dbReference type="AlphaFoldDB" id="H3CP25"/>
<protein>
    <recommendedName>
        <fullName evidence="7">C2 PI3K-type domain-containing protein</fullName>
    </recommendedName>
</protein>
<dbReference type="InterPro" id="IPR029071">
    <property type="entry name" value="Ubiquitin-like_domsf"/>
</dbReference>
<dbReference type="GO" id="GO:0048015">
    <property type="term" value="P:phosphatidylinositol-mediated signaling"/>
    <property type="evidence" value="ECO:0007669"/>
    <property type="project" value="TreeGrafter"/>
</dbReference>
<accession>H3CP25</accession>
<reference evidence="6" key="1">
    <citation type="journal article" date="2004" name="Nature">
        <title>Genome duplication in the teleost fish Tetraodon nigroviridis reveals the early vertebrate proto-karyotype.</title>
        <authorList>
            <person name="Jaillon O."/>
            <person name="Aury J.-M."/>
            <person name="Brunet F."/>
            <person name="Petit J.-L."/>
            <person name="Stange-Thomann N."/>
            <person name="Mauceli E."/>
            <person name="Bouneau L."/>
            <person name="Fischer C."/>
            <person name="Ozouf-Costaz C."/>
            <person name="Bernot A."/>
            <person name="Nicaud S."/>
            <person name="Jaffe D."/>
            <person name="Fisher S."/>
            <person name="Lutfalla G."/>
            <person name="Dossat C."/>
            <person name="Segurens B."/>
            <person name="Dasilva C."/>
            <person name="Salanoubat M."/>
            <person name="Levy M."/>
            <person name="Boudet N."/>
            <person name="Castellano S."/>
            <person name="Anthouard V."/>
            <person name="Jubin C."/>
            <person name="Castelli V."/>
            <person name="Katinka M."/>
            <person name="Vacherie B."/>
            <person name="Biemont C."/>
            <person name="Skalli Z."/>
            <person name="Cattolico L."/>
            <person name="Poulain J."/>
            <person name="De Berardinis V."/>
            <person name="Cruaud C."/>
            <person name="Duprat S."/>
            <person name="Brottier P."/>
            <person name="Coutanceau J.-P."/>
            <person name="Gouzy J."/>
            <person name="Parra G."/>
            <person name="Lardier G."/>
            <person name="Chapple C."/>
            <person name="McKernan K.J."/>
            <person name="McEwan P."/>
            <person name="Bosak S."/>
            <person name="Kellis M."/>
            <person name="Volff J.-N."/>
            <person name="Guigo R."/>
            <person name="Zody M.C."/>
            <person name="Mesirov J."/>
            <person name="Lindblad-Toh K."/>
            <person name="Birren B."/>
            <person name="Nusbaum C."/>
            <person name="Kahn D."/>
            <person name="Robinson-Rechavi M."/>
            <person name="Laudet V."/>
            <person name="Schachter V."/>
            <person name="Quetier F."/>
            <person name="Saurin W."/>
            <person name="Scarpelli C."/>
            <person name="Wincker P."/>
            <person name="Lander E.S."/>
            <person name="Weissenbach J."/>
            <person name="Roest Crollius H."/>
        </authorList>
    </citation>
    <scope>NUCLEOTIDE SEQUENCE [LARGE SCALE GENOMIC DNA]</scope>
</reference>
<dbReference type="InParanoid" id="H3CP25"/>
<dbReference type="OMA" id="HANWAIS"/>
<dbReference type="SUPFAM" id="SSF49562">
    <property type="entry name" value="C2 domain (Calcium/lipid-binding domain, CaLB)"/>
    <property type="match status" value="1"/>
</dbReference>
<evidence type="ECO:0000256" key="1">
    <source>
        <dbReference type="PROSITE-ProRule" id="PRU00880"/>
    </source>
</evidence>
<dbReference type="GO" id="GO:0005737">
    <property type="term" value="C:cytoplasm"/>
    <property type="evidence" value="ECO:0007669"/>
    <property type="project" value="TreeGrafter"/>
</dbReference>
<dbReference type="GO" id="GO:0016303">
    <property type="term" value="F:1-phosphatidylinositol-3-kinase activity"/>
    <property type="evidence" value="ECO:0007669"/>
    <property type="project" value="TreeGrafter"/>
</dbReference>
<dbReference type="GO" id="GO:0016477">
    <property type="term" value="P:cell migration"/>
    <property type="evidence" value="ECO:0007669"/>
    <property type="project" value="TreeGrafter"/>
</dbReference>
<keyword evidence="6" id="KW-1185">Reference proteome</keyword>
<dbReference type="Pfam" id="PF00794">
    <property type="entry name" value="PI3K_rbd"/>
    <property type="match status" value="1"/>
</dbReference>
<dbReference type="STRING" id="99883.ENSTNIP00000010008"/>
<dbReference type="Gene3D" id="2.60.40.150">
    <property type="entry name" value="C2 domain"/>
    <property type="match status" value="1"/>
</dbReference>
<dbReference type="GO" id="GO:0005886">
    <property type="term" value="C:plasma membrane"/>
    <property type="evidence" value="ECO:0007669"/>
    <property type="project" value="TreeGrafter"/>
</dbReference>
<reference evidence="5" key="2">
    <citation type="submission" date="2025-08" db="UniProtKB">
        <authorList>
            <consortium name="Ensembl"/>
        </authorList>
    </citation>
    <scope>IDENTIFICATION</scope>
</reference>
<dbReference type="GO" id="GO:0005944">
    <property type="term" value="C:phosphatidylinositol 3-kinase complex, class IB"/>
    <property type="evidence" value="ECO:0007669"/>
    <property type="project" value="TreeGrafter"/>
</dbReference>
<dbReference type="Proteomes" id="UP000007303">
    <property type="component" value="Unassembled WGS sequence"/>
</dbReference>
<proteinExistence type="inferred from homology"/>
<evidence type="ECO:0000313" key="5">
    <source>
        <dbReference type="Ensembl" id="ENSTNIP00000010008.1"/>
    </source>
</evidence>
<dbReference type="InterPro" id="IPR015433">
    <property type="entry name" value="PI3/4_kinase"/>
</dbReference>
<dbReference type="PROSITE" id="PS51547">
    <property type="entry name" value="C2_PI3K"/>
    <property type="match status" value="1"/>
</dbReference>
<sequence>VCGCDEYLLEKYPLSQYKYIRSCITVGRLPHLMLVSKDSLYSQLPASGFVTPSYSRRTPQPSPCPGGGDGSPPRSLWAFNTPLRVRLLSSLQIYVRTGIYHGGEPLCDNVNTQRVPCSNPRQHTRSHHRAGRGREWNEWLTYDIYLADLPRSARLCLSICSVKGRKGAIGGRQEEHCPLAWGNVNLFDYKDILVSGKVALSLWPVPHGLEDPLNPIGVAGSNPNKETPCVELEFSWFNQTVVFPDEQQIEEHANWAISRELGYNYCHGLSTLTGLRQQRFCGGCRAASLPLLQRSSLRALRTGEGLPLETQTLLCQHPRVSAQAAPVCQMELQRRGVPGSQHSWSAANDTNPHNPP</sequence>
<dbReference type="HOGENOM" id="CLU_779782_0_0_1"/>
<dbReference type="InterPro" id="IPR035892">
    <property type="entry name" value="C2_domain_sf"/>
</dbReference>